<comment type="caution">
    <text evidence="5">The sequence shown here is derived from an EMBL/GenBank/DDBJ whole genome shotgun (WGS) entry which is preliminary data.</text>
</comment>
<dbReference type="GO" id="GO:0003700">
    <property type="term" value="F:DNA-binding transcription factor activity"/>
    <property type="evidence" value="ECO:0007669"/>
    <property type="project" value="InterPro"/>
</dbReference>
<evidence type="ECO:0000313" key="6">
    <source>
        <dbReference type="Proteomes" id="UP000189761"/>
    </source>
</evidence>
<dbReference type="AlphaFoldDB" id="A0A8E2LFI0"/>
<dbReference type="Proteomes" id="UP000189761">
    <property type="component" value="Unassembled WGS sequence"/>
</dbReference>
<gene>
    <name evidence="5" type="ORF">BWZ43_00875</name>
</gene>
<dbReference type="CDD" id="cd00090">
    <property type="entry name" value="HTH_ARSR"/>
    <property type="match status" value="1"/>
</dbReference>
<accession>A0A8E2LFI0</accession>
<evidence type="ECO:0000256" key="2">
    <source>
        <dbReference type="ARBA" id="ARBA00023125"/>
    </source>
</evidence>
<sequence length="152" mass="18017">MDKNKVKLLIKRYEDVYLFATKRISSIMSDQVFNDLSLEQFAILRILYHRDSMRASELAEILGVNKSAITVKVEKLEKRHLITRERDQEDRRNIHLHLSEKGHRVYKDGEMKIENFVSSYLNELDPRDFELFINLYEKILTIIQKDGKESTG</sequence>
<dbReference type="SUPFAM" id="SSF46785">
    <property type="entry name" value="Winged helix' DNA-binding domain"/>
    <property type="match status" value="1"/>
</dbReference>
<reference evidence="5 6" key="1">
    <citation type="submission" date="2017-01" db="EMBL/GenBank/DDBJ databases">
        <title>Draft genome sequence of Bacillus oleronius.</title>
        <authorList>
            <person name="Allam M."/>
        </authorList>
    </citation>
    <scope>NUCLEOTIDE SEQUENCE [LARGE SCALE GENOMIC DNA]</scope>
    <source>
        <strain evidence="5 6">DSM 9356</strain>
    </source>
</reference>
<keyword evidence="3" id="KW-0804">Transcription</keyword>
<dbReference type="PANTHER" id="PTHR42756:SF1">
    <property type="entry name" value="TRANSCRIPTIONAL REPRESSOR OF EMRAB OPERON"/>
    <property type="match status" value="1"/>
</dbReference>
<dbReference type="InterPro" id="IPR036390">
    <property type="entry name" value="WH_DNA-bd_sf"/>
</dbReference>
<keyword evidence="1" id="KW-0805">Transcription regulation</keyword>
<dbReference type="GO" id="GO:0003677">
    <property type="term" value="F:DNA binding"/>
    <property type="evidence" value="ECO:0007669"/>
    <property type="project" value="UniProtKB-KW"/>
</dbReference>
<evidence type="ECO:0000313" key="5">
    <source>
        <dbReference type="EMBL" id="OOP70240.1"/>
    </source>
</evidence>
<dbReference type="EMBL" id="MTLA01000008">
    <property type="protein sequence ID" value="OOP70240.1"/>
    <property type="molecule type" value="Genomic_DNA"/>
</dbReference>
<name>A0A8E2LFI0_9BACI</name>
<dbReference type="PANTHER" id="PTHR42756">
    <property type="entry name" value="TRANSCRIPTIONAL REGULATOR, MARR"/>
    <property type="match status" value="1"/>
</dbReference>
<dbReference type="Pfam" id="PF01047">
    <property type="entry name" value="MarR"/>
    <property type="match status" value="1"/>
</dbReference>
<dbReference type="Gene3D" id="1.10.10.10">
    <property type="entry name" value="Winged helix-like DNA-binding domain superfamily/Winged helix DNA-binding domain"/>
    <property type="match status" value="1"/>
</dbReference>
<evidence type="ECO:0000259" key="4">
    <source>
        <dbReference type="PROSITE" id="PS50995"/>
    </source>
</evidence>
<evidence type="ECO:0000256" key="3">
    <source>
        <dbReference type="ARBA" id="ARBA00023163"/>
    </source>
</evidence>
<dbReference type="PRINTS" id="PR00598">
    <property type="entry name" value="HTHMARR"/>
</dbReference>
<dbReference type="PROSITE" id="PS50995">
    <property type="entry name" value="HTH_MARR_2"/>
    <property type="match status" value="1"/>
</dbReference>
<dbReference type="InterPro" id="IPR000835">
    <property type="entry name" value="HTH_MarR-typ"/>
</dbReference>
<evidence type="ECO:0000256" key="1">
    <source>
        <dbReference type="ARBA" id="ARBA00023015"/>
    </source>
</evidence>
<keyword evidence="6" id="KW-1185">Reference proteome</keyword>
<dbReference type="SMART" id="SM00347">
    <property type="entry name" value="HTH_MARR"/>
    <property type="match status" value="1"/>
</dbReference>
<keyword evidence="2" id="KW-0238">DNA-binding</keyword>
<organism evidence="5 6">
    <name type="scientific">Heyndrickxia oleronia</name>
    <dbReference type="NCBI Taxonomy" id="38875"/>
    <lineage>
        <taxon>Bacteria</taxon>
        <taxon>Bacillati</taxon>
        <taxon>Bacillota</taxon>
        <taxon>Bacilli</taxon>
        <taxon>Bacillales</taxon>
        <taxon>Bacillaceae</taxon>
        <taxon>Heyndrickxia</taxon>
    </lineage>
</organism>
<feature type="domain" description="HTH marR-type" evidence="4">
    <location>
        <begin position="1"/>
        <end position="141"/>
    </location>
</feature>
<dbReference type="InterPro" id="IPR036388">
    <property type="entry name" value="WH-like_DNA-bd_sf"/>
</dbReference>
<dbReference type="InterPro" id="IPR011991">
    <property type="entry name" value="ArsR-like_HTH"/>
</dbReference>
<proteinExistence type="predicted"/>
<dbReference type="RefSeq" id="WP_071976572.1">
    <property type="nucleotide sequence ID" value="NZ_CP065424.1"/>
</dbReference>
<protein>
    <recommendedName>
        <fullName evidence="4">HTH marR-type domain-containing protein</fullName>
    </recommendedName>
</protein>